<keyword evidence="3" id="KW-1185">Reference proteome</keyword>
<organism evidence="2 3">
    <name type="scientific">Halocatena pleomorpha</name>
    <dbReference type="NCBI Taxonomy" id="1785090"/>
    <lineage>
        <taxon>Archaea</taxon>
        <taxon>Methanobacteriati</taxon>
        <taxon>Methanobacteriota</taxon>
        <taxon>Stenosarchaea group</taxon>
        <taxon>Halobacteria</taxon>
        <taxon>Halobacteriales</taxon>
        <taxon>Natronomonadaceae</taxon>
        <taxon>Halocatena</taxon>
    </lineage>
</organism>
<dbReference type="Gene3D" id="3.40.50.720">
    <property type="entry name" value="NAD(P)-binding Rossmann-like Domain"/>
    <property type="match status" value="1"/>
</dbReference>
<dbReference type="RefSeq" id="WP_124953226.1">
    <property type="nucleotide sequence ID" value="NZ_RRCH01000002.1"/>
</dbReference>
<proteinExistence type="predicted"/>
<sequence>MSEQRGPTNSVDNVPNTSHGIGTVVVTGANSGLGFEVTKALAKEGAHTIMAWREHKKETETEFSGASPTVHNLDLADSDTAWILSRPFRRCKGVDPLSSGACRGVRLRCDLDSD</sequence>
<feature type="region of interest" description="Disordered" evidence="1">
    <location>
        <begin position="1"/>
        <end position="20"/>
    </location>
</feature>
<dbReference type="InterPro" id="IPR002347">
    <property type="entry name" value="SDR_fam"/>
</dbReference>
<reference evidence="2 3" key="1">
    <citation type="submission" date="2018-11" db="EMBL/GenBank/DDBJ databases">
        <title>Taxonoimc description of Halomarina strain SPP-AMP-1.</title>
        <authorList>
            <person name="Pal Y."/>
            <person name="Srinivasana K."/>
            <person name="Verma A."/>
            <person name="Kumar P."/>
        </authorList>
    </citation>
    <scope>NUCLEOTIDE SEQUENCE [LARGE SCALE GENOMIC DNA]</scope>
    <source>
        <strain evidence="2 3">SPP-AMP-1</strain>
    </source>
</reference>
<accession>A0A3P3RKI9</accession>
<dbReference type="SUPFAM" id="SSF51735">
    <property type="entry name" value="NAD(P)-binding Rossmann-fold domains"/>
    <property type="match status" value="1"/>
</dbReference>
<dbReference type="EMBL" id="RRCH01000002">
    <property type="protein sequence ID" value="RRJ34056.1"/>
    <property type="molecule type" value="Genomic_DNA"/>
</dbReference>
<name>A0A3P3RKI9_9EURY</name>
<gene>
    <name evidence="2" type="ORF">EIK79_00690</name>
</gene>
<dbReference type="InterPro" id="IPR036291">
    <property type="entry name" value="NAD(P)-bd_dom_sf"/>
</dbReference>
<comment type="caution">
    <text evidence="2">The sequence shown here is derived from an EMBL/GenBank/DDBJ whole genome shotgun (WGS) entry which is preliminary data.</text>
</comment>
<dbReference type="Proteomes" id="UP000282322">
    <property type="component" value="Unassembled WGS sequence"/>
</dbReference>
<dbReference type="Pfam" id="PF00106">
    <property type="entry name" value="adh_short"/>
    <property type="match status" value="1"/>
</dbReference>
<evidence type="ECO:0000313" key="3">
    <source>
        <dbReference type="Proteomes" id="UP000282322"/>
    </source>
</evidence>
<evidence type="ECO:0000313" key="2">
    <source>
        <dbReference type="EMBL" id="RRJ34056.1"/>
    </source>
</evidence>
<protein>
    <submittedName>
        <fullName evidence="2">SDR family NAD(P)-dependent oxidoreductase</fullName>
    </submittedName>
</protein>
<evidence type="ECO:0000256" key="1">
    <source>
        <dbReference type="SAM" id="MobiDB-lite"/>
    </source>
</evidence>
<dbReference type="AlphaFoldDB" id="A0A3P3RKI9"/>